<comment type="caution">
    <text evidence="5">The sequence shown here is derived from an EMBL/GenBank/DDBJ whole genome shotgun (WGS) entry which is preliminary data.</text>
</comment>
<evidence type="ECO:0000259" key="4">
    <source>
        <dbReference type="PROSITE" id="PS50102"/>
    </source>
</evidence>
<name>A0AAX6H419_IRIPA</name>
<dbReference type="SMART" id="SM00361">
    <property type="entry name" value="RRM_1"/>
    <property type="match status" value="2"/>
</dbReference>
<sequence>MLLNGKKVYVGPFLLKQERDNYANKSIFSNVFVKNLSKNTTTEQLEEVFGQYGEISSAVVRREGDGKSKCFGFVNFIKPEDAARAVEELNGKKFDDKEWYVGKAQKKSEREVELKGKFDQSTKEVADKFQGVNLYLKNLDDTAGDDKLRELFSEFGTITSCKVILDPNSISRGSGFVAFSSSEDASRALQEMNGKMIGSKPLYVAVVQCKEDRRARLQAQFSQIRPVAMPSNIAPPMPMFPPGAPGLGQQLFYGQAPPALIPPQPGFGYQQQFVPGMRPGGAPMPNFFVPMVQHGQQSQRLGGRRPGGGPVQHAQHPLPMMQQMLPRGGRVYRYPPGRNMPDVPMSGIAGGMLSVPYDMGGIPMRDPGLSQPIPIGTLASALANTSPEQ</sequence>
<accession>A0AAX6H419</accession>
<dbReference type="GO" id="GO:0003723">
    <property type="term" value="F:RNA binding"/>
    <property type="evidence" value="ECO:0007669"/>
    <property type="project" value="UniProtKB-UniRule"/>
</dbReference>
<proteinExistence type="predicted"/>
<evidence type="ECO:0000256" key="3">
    <source>
        <dbReference type="PROSITE-ProRule" id="PRU00176"/>
    </source>
</evidence>
<keyword evidence="2 3" id="KW-0694">RNA-binding</keyword>
<dbReference type="EMBL" id="JANAVB010013447">
    <property type="protein sequence ID" value="KAJ6835311.1"/>
    <property type="molecule type" value="Genomic_DNA"/>
</dbReference>
<evidence type="ECO:0000313" key="6">
    <source>
        <dbReference type="Proteomes" id="UP001140949"/>
    </source>
</evidence>
<dbReference type="SUPFAM" id="SSF54928">
    <property type="entry name" value="RNA-binding domain, RBD"/>
    <property type="match status" value="1"/>
</dbReference>
<keyword evidence="1" id="KW-0677">Repeat</keyword>
<feature type="domain" description="RRM" evidence="4">
    <location>
        <begin position="132"/>
        <end position="209"/>
    </location>
</feature>
<reference evidence="5" key="2">
    <citation type="submission" date="2023-04" db="EMBL/GenBank/DDBJ databases">
        <authorList>
            <person name="Bruccoleri R.E."/>
            <person name="Oakeley E.J."/>
            <person name="Faust A.-M."/>
            <person name="Dessus-Babus S."/>
            <person name="Altorfer M."/>
            <person name="Burckhardt D."/>
            <person name="Oertli M."/>
            <person name="Naumann U."/>
            <person name="Petersen F."/>
            <person name="Wong J."/>
        </authorList>
    </citation>
    <scope>NUCLEOTIDE SEQUENCE</scope>
    <source>
        <strain evidence="5">GSM-AAB239-AS_SAM_17_03QT</strain>
        <tissue evidence="5">Leaf</tissue>
    </source>
</reference>
<dbReference type="InterPro" id="IPR000504">
    <property type="entry name" value="RRM_dom"/>
</dbReference>
<keyword evidence="6" id="KW-1185">Reference proteome</keyword>
<dbReference type="FunFam" id="3.30.70.330:FF:000217">
    <property type="entry name" value="Polyadenylate-binding protein"/>
    <property type="match status" value="1"/>
</dbReference>
<dbReference type="FunFam" id="3.30.70.330:FF:000239">
    <property type="entry name" value="Polyadenylate-binding protein"/>
    <property type="match status" value="1"/>
</dbReference>
<organism evidence="5 6">
    <name type="scientific">Iris pallida</name>
    <name type="common">Sweet iris</name>
    <dbReference type="NCBI Taxonomy" id="29817"/>
    <lineage>
        <taxon>Eukaryota</taxon>
        <taxon>Viridiplantae</taxon>
        <taxon>Streptophyta</taxon>
        <taxon>Embryophyta</taxon>
        <taxon>Tracheophyta</taxon>
        <taxon>Spermatophyta</taxon>
        <taxon>Magnoliopsida</taxon>
        <taxon>Liliopsida</taxon>
        <taxon>Asparagales</taxon>
        <taxon>Iridaceae</taxon>
        <taxon>Iridoideae</taxon>
        <taxon>Irideae</taxon>
        <taxon>Iris</taxon>
    </lineage>
</organism>
<dbReference type="PROSITE" id="PS50102">
    <property type="entry name" value="RRM"/>
    <property type="match status" value="2"/>
</dbReference>
<protein>
    <submittedName>
        <fullName evidence="5">Polyadenylate-binding protein 8-like</fullName>
    </submittedName>
</protein>
<evidence type="ECO:0000313" key="5">
    <source>
        <dbReference type="EMBL" id="KAJ6835311.1"/>
    </source>
</evidence>
<dbReference type="CDD" id="cd12381">
    <property type="entry name" value="RRM4_I_PABPs"/>
    <property type="match status" value="1"/>
</dbReference>
<dbReference type="CDD" id="cd12380">
    <property type="entry name" value="RRM3_I_PABPs"/>
    <property type="match status" value="1"/>
</dbReference>
<reference evidence="5" key="1">
    <citation type="journal article" date="2023" name="GigaByte">
        <title>Genome assembly of the bearded iris, Iris pallida Lam.</title>
        <authorList>
            <person name="Bruccoleri R.E."/>
            <person name="Oakeley E.J."/>
            <person name="Faust A.M.E."/>
            <person name="Altorfer M."/>
            <person name="Dessus-Babus S."/>
            <person name="Burckhardt D."/>
            <person name="Oertli M."/>
            <person name="Naumann U."/>
            <person name="Petersen F."/>
            <person name="Wong J."/>
        </authorList>
    </citation>
    <scope>NUCLEOTIDE SEQUENCE</scope>
    <source>
        <strain evidence="5">GSM-AAB239-AS_SAM_17_03QT</strain>
    </source>
</reference>
<dbReference type="AlphaFoldDB" id="A0AAX6H419"/>
<dbReference type="Gene3D" id="3.30.70.330">
    <property type="match status" value="2"/>
</dbReference>
<gene>
    <name evidence="5" type="ORF">M6B38_122720</name>
</gene>
<dbReference type="InterPro" id="IPR003954">
    <property type="entry name" value="RRM_euk-type"/>
</dbReference>
<dbReference type="InterPro" id="IPR035979">
    <property type="entry name" value="RBD_domain_sf"/>
</dbReference>
<dbReference type="Pfam" id="PF00076">
    <property type="entry name" value="RRM_1"/>
    <property type="match status" value="2"/>
</dbReference>
<dbReference type="SMART" id="SM00360">
    <property type="entry name" value="RRM"/>
    <property type="match status" value="2"/>
</dbReference>
<feature type="domain" description="RRM" evidence="4">
    <location>
        <begin position="29"/>
        <end position="106"/>
    </location>
</feature>
<dbReference type="PANTHER" id="PTHR24012">
    <property type="entry name" value="RNA BINDING PROTEIN"/>
    <property type="match status" value="1"/>
</dbReference>
<evidence type="ECO:0000256" key="2">
    <source>
        <dbReference type="ARBA" id="ARBA00022884"/>
    </source>
</evidence>
<dbReference type="InterPro" id="IPR012677">
    <property type="entry name" value="Nucleotide-bd_a/b_plait_sf"/>
</dbReference>
<evidence type="ECO:0000256" key="1">
    <source>
        <dbReference type="ARBA" id="ARBA00022737"/>
    </source>
</evidence>
<dbReference type="Proteomes" id="UP001140949">
    <property type="component" value="Unassembled WGS sequence"/>
</dbReference>